<keyword evidence="5" id="KW-1185">Reference proteome</keyword>
<feature type="transmembrane region" description="Helical" evidence="2">
    <location>
        <begin position="349"/>
        <end position="370"/>
    </location>
</feature>
<dbReference type="Proteomes" id="UP001515480">
    <property type="component" value="Unassembled WGS sequence"/>
</dbReference>
<organism evidence="3 5">
    <name type="scientific">Prymnesium parvum</name>
    <name type="common">Toxic golden alga</name>
    <dbReference type="NCBI Taxonomy" id="97485"/>
    <lineage>
        <taxon>Eukaryota</taxon>
        <taxon>Haptista</taxon>
        <taxon>Haptophyta</taxon>
        <taxon>Prymnesiophyceae</taxon>
        <taxon>Prymnesiales</taxon>
        <taxon>Prymnesiaceae</taxon>
        <taxon>Prymnesium</taxon>
    </lineage>
</organism>
<protein>
    <recommendedName>
        <fullName evidence="6">Palmitoyltransferase</fullName>
    </recommendedName>
</protein>
<evidence type="ECO:0000256" key="2">
    <source>
        <dbReference type="SAM" id="Phobius"/>
    </source>
</evidence>
<keyword evidence="2" id="KW-0472">Membrane</keyword>
<keyword evidence="2" id="KW-1133">Transmembrane helix</keyword>
<dbReference type="AlphaFoldDB" id="A0AB34IN24"/>
<feature type="transmembrane region" description="Helical" evidence="2">
    <location>
        <begin position="88"/>
        <end position="107"/>
    </location>
</feature>
<keyword evidence="2" id="KW-0812">Transmembrane</keyword>
<evidence type="ECO:0000313" key="5">
    <source>
        <dbReference type="Proteomes" id="UP001515480"/>
    </source>
</evidence>
<sequence length="441" mass="48016">MAAYVPSVLDAAATAASVLGLCQAHLHHRHALERNQEMHQQALSHDSEVHGRGIAAETEAHFQQLIAELLTAAMEADRDVWEQRNGQFNNLMLSATLMFGIAMSAIIEGNFQYTGHDEETRNPIVASLFATFEAFALSSLFLCLVCCLLVSRRMSLYMINRAARFVDRLGQIITTANLLINQAALIDPLPADSAATARKGTESRAPQPPPPAARRPSAAAAAPGGSGPRASFEPLRWQNSFRCDKQSGERSLRSQLQAIRRARDAFQKDMMCGLEATSGGKRAIQLQENLGIPRLHSSRTAPSLLGGRQQSEPLLLGDALLSDDESEPWNTKTFDEFWNHHCAWIGGTAYASFVGGTASVWGAVMVFLVAEFQLVWPAPAIFGVLCGGSLIASLALTYCTLRDDDRVVRQSLPPLDPQVQILNLARQITTPPLTPSPRPTE</sequence>
<name>A0AB34IN24_PRYPA</name>
<dbReference type="EMBL" id="JBGBPQ010000021">
    <property type="protein sequence ID" value="KAL1503483.1"/>
    <property type="molecule type" value="Genomic_DNA"/>
</dbReference>
<dbReference type="EMBL" id="JBGBPQ010000021">
    <property type="protein sequence ID" value="KAL1503480.1"/>
    <property type="molecule type" value="Genomic_DNA"/>
</dbReference>
<comment type="caution">
    <text evidence="3">The sequence shown here is derived from an EMBL/GenBank/DDBJ whole genome shotgun (WGS) entry which is preliminary data.</text>
</comment>
<evidence type="ECO:0008006" key="6">
    <source>
        <dbReference type="Google" id="ProtNLM"/>
    </source>
</evidence>
<gene>
    <name evidence="3" type="ORF">AB1Y20_011964</name>
    <name evidence="4" type="ORF">AB1Y20_011967</name>
</gene>
<feature type="transmembrane region" description="Helical" evidence="2">
    <location>
        <begin position="127"/>
        <end position="151"/>
    </location>
</feature>
<accession>A0AB34IN24</accession>
<feature type="transmembrane region" description="Helical" evidence="2">
    <location>
        <begin position="376"/>
        <end position="401"/>
    </location>
</feature>
<evidence type="ECO:0000313" key="4">
    <source>
        <dbReference type="EMBL" id="KAL1503483.1"/>
    </source>
</evidence>
<evidence type="ECO:0000256" key="1">
    <source>
        <dbReference type="SAM" id="MobiDB-lite"/>
    </source>
</evidence>
<feature type="compositionally biased region" description="Low complexity" evidence="1">
    <location>
        <begin position="214"/>
        <end position="231"/>
    </location>
</feature>
<reference evidence="3 5" key="1">
    <citation type="journal article" date="2024" name="Science">
        <title>Giant polyketide synthase enzymes in the biosynthesis of giant marine polyether toxins.</title>
        <authorList>
            <person name="Fallon T.R."/>
            <person name="Shende V.V."/>
            <person name="Wierzbicki I.H."/>
            <person name="Pendleton A.L."/>
            <person name="Watervoot N.F."/>
            <person name="Auber R.P."/>
            <person name="Gonzalez D.J."/>
            <person name="Wisecaver J.H."/>
            <person name="Moore B.S."/>
        </authorList>
    </citation>
    <scope>NUCLEOTIDE SEQUENCE [LARGE SCALE GENOMIC DNA]</scope>
    <source>
        <strain evidence="3 5">12B1</strain>
    </source>
</reference>
<feature type="region of interest" description="Disordered" evidence="1">
    <location>
        <begin position="195"/>
        <end position="233"/>
    </location>
</feature>
<proteinExistence type="predicted"/>
<evidence type="ECO:0000313" key="3">
    <source>
        <dbReference type="EMBL" id="KAL1503480.1"/>
    </source>
</evidence>